<reference evidence="3" key="1">
    <citation type="submission" date="2022-10" db="EMBL/GenBank/DDBJ databases">
        <authorList>
            <person name="Yu W.X."/>
        </authorList>
    </citation>
    <scope>NUCLEOTIDE SEQUENCE</scope>
    <source>
        <strain evidence="3">AAT</strain>
    </source>
</reference>
<dbReference type="SUPFAM" id="SSF52172">
    <property type="entry name" value="CheY-like"/>
    <property type="match status" value="1"/>
</dbReference>
<dbReference type="Pfam" id="PF00072">
    <property type="entry name" value="Response_reg"/>
    <property type="match status" value="1"/>
</dbReference>
<dbReference type="InterPro" id="IPR001789">
    <property type="entry name" value="Sig_transdc_resp-reg_receiver"/>
</dbReference>
<dbReference type="RefSeq" id="WP_301191023.1">
    <property type="nucleotide sequence ID" value="NZ_JAPDPJ010000030.1"/>
</dbReference>
<gene>
    <name evidence="3" type="ORF">OM075_13340</name>
</gene>
<keyword evidence="1" id="KW-0597">Phosphoprotein</keyword>
<evidence type="ECO:0000256" key="1">
    <source>
        <dbReference type="PROSITE-ProRule" id="PRU00169"/>
    </source>
</evidence>
<evidence type="ECO:0000313" key="4">
    <source>
        <dbReference type="Proteomes" id="UP001209229"/>
    </source>
</evidence>
<proteinExistence type="predicted"/>
<name>A0AAE3SGM9_9BACT</name>
<dbReference type="EMBL" id="JAPDPJ010000030">
    <property type="protein sequence ID" value="MCW3787458.1"/>
    <property type="molecule type" value="Genomic_DNA"/>
</dbReference>
<dbReference type="PROSITE" id="PS50110">
    <property type="entry name" value="RESPONSE_REGULATORY"/>
    <property type="match status" value="1"/>
</dbReference>
<accession>A0AAE3SGM9</accession>
<dbReference type="InterPro" id="IPR052893">
    <property type="entry name" value="TCS_response_regulator"/>
</dbReference>
<dbReference type="PANTHER" id="PTHR44520:SF1">
    <property type="entry name" value="TWO-COMPONENT SYSTEM REGULATORY PROTEIN"/>
    <property type="match status" value="1"/>
</dbReference>
<dbReference type="SMART" id="SM00448">
    <property type="entry name" value="REC"/>
    <property type="match status" value="1"/>
</dbReference>
<dbReference type="PANTHER" id="PTHR44520">
    <property type="entry name" value="RESPONSE REGULATOR RCP1-RELATED"/>
    <property type="match status" value="1"/>
</dbReference>
<sequence length="154" mass="17604">MKYKECEILIIEDNPNDAELIVRSLKKNNLLNNINVIYDGEDAMEYLFNSKNTDDKILFDPPKVILLDLKLPKVSGLEILEAIKSDQILQKIPVVVVTSSKEDPDIDRAYKLGVNSYVVKPINFNEFVDKLSQIGIYWLAINEKPKSYSNTTLK</sequence>
<comment type="caution">
    <text evidence="3">The sequence shown here is derived from an EMBL/GenBank/DDBJ whole genome shotgun (WGS) entry which is preliminary data.</text>
</comment>
<organism evidence="3 4">
    <name type="scientific">Plebeiibacterium sediminum</name>
    <dbReference type="NCBI Taxonomy" id="2992112"/>
    <lineage>
        <taxon>Bacteria</taxon>
        <taxon>Pseudomonadati</taxon>
        <taxon>Bacteroidota</taxon>
        <taxon>Bacteroidia</taxon>
        <taxon>Marinilabiliales</taxon>
        <taxon>Marinilabiliaceae</taxon>
        <taxon>Plebeiibacterium</taxon>
    </lineage>
</organism>
<evidence type="ECO:0000259" key="2">
    <source>
        <dbReference type="PROSITE" id="PS50110"/>
    </source>
</evidence>
<dbReference type="GO" id="GO:0000160">
    <property type="term" value="P:phosphorelay signal transduction system"/>
    <property type="evidence" value="ECO:0007669"/>
    <property type="project" value="InterPro"/>
</dbReference>
<keyword evidence="4" id="KW-1185">Reference proteome</keyword>
<evidence type="ECO:0000313" key="3">
    <source>
        <dbReference type="EMBL" id="MCW3787458.1"/>
    </source>
</evidence>
<dbReference type="AlphaFoldDB" id="A0AAE3SGM9"/>
<dbReference type="CDD" id="cd17557">
    <property type="entry name" value="REC_Rcp-like"/>
    <property type="match status" value="1"/>
</dbReference>
<feature type="domain" description="Response regulatory" evidence="2">
    <location>
        <begin position="7"/>
        <end position="135"/>
    </location>
</feature>
<dbReference type="Proteomes" id="UP001209229">
    <property type="component" value="Unassembled WGS sequence"/>
</dbReference>
<dbReference type="Gene3D" id="3.40.50.2300">
    <property type="match status" value="1"/>
</dbReference>
<feature type="modified residue" description="4-aspartylphosphate" evidence="1">
    <location>
        <position position="68"/>
    </location>
</feature>
<protein>
    <submittedName>
        <fullName evidence="3">Response regulator</fullName>
    </submittedName>
</protein>
<dbReference type="InterPro" id="IPR011006">
    <property type="entry name" value="CheY-like_superfamily"/>
</dbReference>